<reference evidence="6 7" key="1">
    <citation type="submission" date="2017-04" db="EMBL/GenBank/DDBJ databases">
        <authorList>
            <person name="Afonso C.L."/>
            <person name="Miller P.J."/>
            <person name="Scott M.A."/>
            <person name="Spackman E."/>
            <person name="Goraichik I."/>
            <person name="Dimitrov K.M."/>
            <person name="Suarez D.L."/>
            <person name="Swayne D.E."/>
        </authorList>
    </citation>
    <scope>NUCLEOTIDE SEQUENCE [LARGE SCALE GENOMIC DNA]</scope>
</reference>
<evidence type="ECO:0000259" key="5">
    <source>
        <dbReference type="PROSITE" id="PS51352"/>
    </source>
</evidence>
<feature type="domain" description="Thioredoxin" evidence="5">
    <location>
        <begin position="25"/>
        <end position="146"/>
    </location>
</feature>
<keyword evidence="2 4" id="KW-0732">Signal</keyword>
<evidence type="ECO:0000256" key="2">
    <source>
        <dbReference type="ARBA" id="ARBA00022729"/>
    </source>
</evidence>
<feature type="signal peptide" evidence="4">
    <location>
        <begin position="1"/>
        <end position="22"/>
    </location>
</feature>
<dbReference type="GO" id="GO:0003756">
    <property type="term" value="F:protein disulfide isomerase activity"/>
    <property type="evidence" value="ECO:0007669"/>
    <property type="project" value="TreeGrafter"/>
</dbReference>
<organism evidence="6 7">
    <name type="scientific">Maudiozyma saulgeensis</name>
    <dbReference type="NCBI Taxonomy" id="1789683"/>
    <lineage>
        <taxon>Eukaryota</taxon>
        <taxon>Fungi</taxon>
        <taxon>Dikarya</taxon>
        <taxon>Ascomycota</taxon>
        <taxon>Saccharomycotina</taxon>
        <taxon>Saccharomycetes</taxon>
        <taxon>Saccharomycetales</taxon>
        <taxon>Saccharomycetaceae</taxon>
        <taxon>Maudiozyma</taxon>
    </lineage>
</organism>
<dbReference type="PROSITE" id="PS51352">
    <property type="entry name" value="THIOREDOXIN_2"/>
    <property type="match status" value="1"/>
</dbReference>
<dbReference type="PANTHER" id="PTHR45672:SF3">
    <property type="entry name" value="THIOREDOXIN DOMAIN-CONTAINING PROTEIN 5"/>
    <property type="match status" value="1"/>
</dbReference>
<proteinExistence type="inferred from homology"/>
<keyword evidence="3" id="KW-0812">Transmembrane</keyword>
<dbReference type="OrthoDB" id="72053at2759"/>
<dbReference type="CDD" id="cd02961">
    <property type="entry name" value="PDI_a_family"/>
    <property type="match status" value="1"/>
</dbReference>
<dbReference type="AlphaFoldDB" id="A0A1X7QWA3"/>
<evidence type="ECO:0000313" key="6">
    <source>
        <dbReference type="EMBL" id="SMN17725.1"/>
    </source>
</evidence>
<dbReference type="GO" id="GO:0006457">
    <property type="term" value="P:protein folding"/>
    <property type="evidence" value="ECO:0007669"/>
    <property type="project" value="TreeGrafter"/>
</dbReference>
<protein>
    <submittedName>
        <fullName evidence="6">Similar to Saccharomyces cerevisiae YIL005W EPS1 ER protein with chaperone and co-chaperone activity, involved in retention of resident ER proteins</fullName>
    </submittedName>
</protein>
<keyword evidence="3" id="KW-1133">Transmembrane helix</keyword>
<evidence type="ECO:0000256" key="1">
    <source>
        <dbReference type="ARBA" id="ARBA00006347"/>
    </source>
</evidence>
<dbReference type="PROSITE" id="PS00194">
    <property type="entry name" value="THIOREDOXIN_1"/>
    <property type="match status" value="1"/>
</dbReference>
<gene>
    <name evidence="6" type="ORF">KASA_0Q00671G</name>
</gene>
<dbReference type="InterPro" id="IPR036249">
    <property type="entry name" value="Thioredoxin-like_sf"/>
</dbReference>
<feature type="chain" id="PRO_5010889751" evidence="4">
    <location>
        <begin position="23"/>
        <end position="704"/>
    </location>
</feature>
<keyword evidence="7" id="KW-1185">Reference proteome</keyword>
<dbReference type="InterPro" id="IPR013766">
    <property type="entry name" value="Thioredoxin_domain"/>
</dbReference>
<dbReference type="InterPro" id="IPR017937">
    <property type="entry name" value="Thioredoxin_CS"/>
</dbReference>
<dbReference type="EMBL" id="FXLY01000002">
    <property type="protein sequence ID" value="SMN17725.1"/>
    <property type="molecule type" value="Genomic_DNA"/>
</dbReference>
<comment type="similarity">
    <text evidence="1">Belongs to the protein disulfide isomerase family.</text>
</comment>
<evidence type="ECO:0000256" key="3">
    <source>
        <dbReference type="SAM" id="Phobius"/>
    </source>
</evidence>
<dbReference type="PANTHER" id="PTHR45672">
    <property type="entry name" value="PROTEIN DISULFIDE-ISOMERASE C17H9.14C-RELATED"/>
    <property type="match status" value="1"/>
</dbReference>
<dbReference type="Gene3D" id="3.40.30.10">
    <property type="entry name" value="Glutaredoxin"/>
    <property type="match status" value="1"/>
</dbReference>
<dbReference type="GO" id="GO:0005783">
    <property type="term" value="C:endoplasmic reticulum"/>
    <property type="evidence" value="ECO:0007669"/>
    <property type="project" value="TreeGrafter"/>
</dbReference>
<accession>A0A1X7QWA3</accession>
<dbReference type="Pfam" id="PF00085">
    <property type="entry name" value="Thioredoxin"/>
    <property type="match status" value="1"/>
</dbReference>
<dbReference type="Proteomes" id="UP000196158">
    <property type="component" value="Unassembled WGS sequence"/>
</dbReference>
<dbReference type="SUPFAM" id="SSF52833">
    <property type="entry name" value="Thioredoxin-like"/>
    <property type="match status" value="1"/>
</dbReference>
<name>A0A1X7QWA3_9SACH</name>
<dbReference type="STRING" id="1789683.A0A1X7QWA3"/>
<keyword evidence="3" id="KW-0472">Membrane</keyword>
<feature type="transmembrane region" description="Helical" evidence="3">
    <location>
        <begin position="657"/>
        <end position="674"/>
    </location>
</feature>
<dbReference type="InterPro" id="IPR051063">
    <property type="entry name" value="PDI"/>
</dbReference>
<sequence length="704" mass="80831">MVDSFMFTFLSLLIFFNQLVHSSSNLATDSKEELQFPEPIPGADFAKEISKGLHVIDFFSPYCPHCKHLEPVWKKTWEKFETEYGNLNLTFSRVDCVASGDLCNAESIEYYPTIRLYGPEGAIKNYPSDNKRTVESFIEFAKKEALNPNNYAEADLRSLSVKLSDNEIINLLAGKGDKPYLVSFWPTKTMDNTDAYGEFVDCAQCTPFKRVWKILSNSLLASEIKTGHVNCVDSPILCKELGFEKLVPLDNGSREREPRVILIIPNKQSNNLFVFPNNDFELDTKVYEDFALRLTHNNIAPDISKGDILKIMQRDIDFGNSNKVNINDQKIHLVFSYDPKTVVPEDFDVLEHLIEPLQALPNVHLYKVNESIVDVTKIGYNNMYSIIQNNDKEAQPLTLNENSLVLNSITQMPTFFIFREGDTTSQIFPGYSTTETRDPKLIMSWVKLFAKPLYSEMTPSNFRNFMKLDSDVFSTIVLLIANSSDPTFIKSSLTYLKNMKVAGYEYEHERLEEMYENIIRERTEKKEYIQHLRDTKSKPDKIVDATLLDVDHVNNLRLSLAYYDIGKYDETMSWMRTPILKEPLGTGKIIIIDRTDGRVFQFDSSGNLIDCESPSSLRDVLLSVSLPDKTSVVTPEYVSMVVKIDRTTKKTLFTPTHKIYLCVVVLCVLISTRLKKIYRKYKTRKSYMNKRDTVGLLGKEQFQD</sequence>
<evidence type="ECO:0000313" key="7">
    <source>
        <dbReference type="Proteomes" id="UP000196158"/>
    </source>
</evidence>
<evidence type="ECO:0000256" key="4">
    <source>
        <dbReference type="SAM" id="SignalP"/>
    </source>
</evidence>